<proteinExistence type="predicted"/>
<gene>
    <name evidence="1" type="ORF">GCWU000324_01723</name>
</gene>
<comment type="caution">
    <text evidence="1">The sequence shown here is derived from an EMBL/GenBank/DDBJ whole genome shotgun (WGS) entry which is preliminary data.</text>
</comment>
<dbReference type="OrthoDB" id="8664245at2"/>
<dbReference type="AlphaFoldDB" id="C4GL66"/>
<accession>C4GL66</accession>
<evidence type="ECO:0000313" key="2">
    <source>
        <dbReference type="Proteomes" id="UP000003009"/>
    </source>
</evidence>
<dbReference type="Proteomes" id="UP000003009">
    <property type="component" value="Unassembled WGS sequence"/>
</dbReference>
<dbReference type="GeneID" id="84906257"/>
<dbReference type="EMBL" id="ACJW02000003">
    <property type="protein sequence ID" value="EEP67475.1"/>
    <property type="molecule type" value="Genomic_DNA"/>
</dbReference>
<evidence type="ECO:0000313" key="1">
    <source>
        <dbReference type="EMBL" id="EEP67475.1"/>
    </source>
</evidence>
<dbReference type="RefSeq" id="WP_003796327.1">
    <property type="nucleotide sequence ID" value="NZ_GG665872.1"/>
</dbReference>
<keyword evidence="2" id="KW-1185">Reference proteome</keyword>
<organism evidence="1 2">
    <name type="scientific">Kingella oralis ATCC 51147</name>
    <dbReference type="NCBI Taxonomy" id="629741"/>
    <lineage>
        <taxon>Bacteria</taxon>
        <taxon>Pseudomonadati</taxon>
        <taxon>Pseudomonadota</taxon>
        <taxon>Betaproteobacteria</taxon>
        <taxon>Neisseriales</taxon>
        <taxon>Neisseriaceae</taxon>
        <taxon>Kingella</taxon>
    </lineage>
</organism>
<sequence length="143" mass="16346">MHTMHTSLGKLTAHPIPQDTQSILLAGEYHGQPFHIYTTQPGNPSQLDYPFYIQILNNLPRFIAQAEQQLRTSLRQPENGFQQNQTPILACPTAQFTQNTHHWALHFAECTLPIGEPYGILFTFEQQKIIGWEDLSQSDEICD</sequence>
<reference evidence="1" key="1">
    <citation type="submission" date="2009-04" db="EMBL/GenBank/DDBJ databases">
        <authorList>
            <person name="Weinstock G."/>
            <person name="Sodergren E."/>
            <person name="Clifton S."/>
            <person name="Fulton L."/>
            <person name="Fulton B."/>
            <person name="Courtney L."/>
            <person name="Fronick C."/>
            <person name="Harrison M."/>
            <person name="Strong C."/>
            <person name="Farmer C."/>
            <person name="Delahaunty K."/>
            <person name="Markovic C."/>
            <person name="Hall O."/>
            <person name="Minx P."/>
            <person name="Tomlinson C."/>
            <person name="Mitreva M."/>
            <person name="Nelson J."/>
            <person name="Hou S."/>
            <person name="Wollam A."/>
            <person name="Pepin K.H."/>
            <person name="Johnson M."/>
            <person name="Bhonagiri V."/>
            <person name="Nash W.E."/>
            <person name="Warren W."/>
            <person name="Chinwalla A."/>
            <person name="Mardis E.R."/>
            <person name="Wilson R.K."/>
        </authorList>
    </citation>
    <scope>NUCLEOTIDE SEQUENCE [LARGE SCALE GENOMIC DNA]</scope>
    <source>
        <strain evidence="1">ATCC 51147</strain>
    </source>
</reference>
<dbReference type="HOGENOM" id="CLU_1803608_0_0_4"/>
<protein>
    <submittedName>
        <fullName evidence="1">Uncharacterized protein</fullName>
    </submittedName>
</protein>
<name>C4GL66_9NEIS</name>
<dbReference type="STRING" id="629741.GCWU000324_01723"/>